<gene>
    <name evidence="1" type="ORF">PYCCODRAFT_1463337</name>
</gene>
<organism evidence="1 2">
    <name type="scientific">Trametes coccinea (strain BRFM310)</name>
    <name type="common">Pycnoporus coccineus</name>
    <dbReference type="NCBI Taxonomy" id="1353009"/>
    <lineage>
        <taxon>Eukaryota</taxon>
        <taxon>Fungi</taxon>
        <taxon>Dikarya</taxon>
        <taxon>Basidiomycota</taxon>
        <taxon>Agaricomycotina</taxon>
        <taxon>Agaricomycetes</taxon>
        <taxon>Polyporales</taxon>
        <taxon>Polyporaceae</taxon>
        <taxon>Trametes</taxon>
    </lineage>
</organism>
<dbReference type="EMBL" id="KZ084087">
    <property type="protein sequence ID" value="OSD08098.1"/>
    <property type="molecule type" value="Genomic_DNA"/>
</dbReference>
<dbReference type="AlphaFoldDB" id="A0A1Y2J3W0"/>
<reference evidence="1 2" key="1">
    <citation type="journal article" date="2015" name="Biotechnol. Biofuels">
        <title>Enhanced degradation of softwood versus hardwood by the white-rot fungus Pycnoporus coccineus.</title>
        <authorList>
            <person name="Couturier M."/>
            <person name="Navarro D."/>
            <person name="Chevret D."/>
            <person name="Henrissat B."/>
            <person name="Piumi F."/>
            <person name="Ruiz-Duenas F.J."/>
            <person name="Martinez A.T."/>
            <person name="Grigoriev I.V."/>
            <person name="Riley R."/>
            <person name="Lipzen A."/>
            <person name="Berrin J.G."/>
            <person name="Master E.R."/>
            <person name="Rosso M.N."/>
        </authorList>
    </citation>
    <scope>NUCLEOTIDE SEQUENCE [LARGE SCALE GENOMIC DNA]</scope>
    <source>
        <strain evidence="1 2">BRFM310</strain>
    </source>
</reference>
<evidence type="ECO:0000313" key="1">
    <source>
        <dbReference type="EMBL" id="OSD08098.1"/>
    </source>
</evidence>
<sequence>MALALVYVVILRKIYAVQWSDALSVVSLKAGGIFLYFTSNQLWLSPDHQNGYVSPIL</sequence>
<dbReference type="Proteomes" id="UP000193067">
    <property type="component" value="Unassembled WGS sequence"/>
</dbReference>
<proteinExistence type="predicted"/>
<keyword evidence="2" id="KW-1185">Reference proteome</keyword>
<evidence type="ECO:0000313" key="2">
    <source>
        <dbReference type="Proteomes" id="UP000193067"/>
    </source>
</evidence>
<dbReference type="OrthoDB" id="7776143at2759"/>
<accession>A0A1Y2J3W0</accession>
<name>A0A1Y2J3W0_TRAC3</name>
<protein>
    <submittedName>
        <fullName evidence="1">Uncharacterized protein</fullName>
    </submittedName>
</protein>